<accession>A0AAD5S6J6</accession>
<feature type="compositionally biased region" description="Polar residues" evidence="1">
    <location>
        <begin position="66"/>
        <end position="75"/>
    </location>
</feature>
<feature type="region of interest" description="Disordered" evidence="1">
    <location>
        <begin position="1"/>
        <end position="21"/>
    </location>
</feature>
<dbReference type="Proteomes" id="UP001212841">
    <property type="component" value="Unassembled WGS sequence"/>
</dbReference>
<feature type="compositionally biased region" description="Basic residues" evidence="1">
    <location>
        <begin position="79"/>
        <end position="90"/>
    </location>
</feature>
<name>A0AAD5S6J6_9FUNG</name>
<gene>
    <name evidence="2" type="ORF">HK097_001649</name>
</gene>
<evidence type="ECO:0000256" key="1">
    <source>
        <dbReference type="SAM" id="MobiDB-lite"/>
    </source>
</evidence>
<dbReference type="EMBL" id="JADGJD010001333">
    <property type="protein sequence ID" value="KAJ3043841.1"/>
    <property type="molecule type" value="Genomic_DNA"/>
</dbReference>
<comment type="caution">
    <text evidence="2">The sequence shown here is derived from an EMBL/GenBank/DDBJ whole genome shotgun (WGS) entry which is preliminary data.</text>
</comment>
<dbReference type="AlphaFoldDB" id="A0AAD5S6J6"/>
<protein>
    <submittedName>
        <fullName evidence="2">Uncharacterized protein</fullName>
    </submittedName>
</protein>
<keyword evidence="3" id="KW-1185">Reference proteome</keyword>
<evidence type="ECO:0000313" key="3">
    <source>
        <dbReference type="Proteomes" id="UP001212841"/>
    </source>
</evidence>
<organism evidence="2 3">
    <name type="scientific">Rhizophlyctis rosea</name>
    <dbReference type="NCBI Taxonomy" id="64517"/>
    <lineage>
        <taxon>Eukaryota</taxon>
        <taxon>Fungi</taxon>
        <taxon>Fungi incertae sedis</taxon>
        <taxon>Chytridiomycota</taxon>
        <taxon>Chytridiomycota incertae sedis</taxon>
        <taxon>Chytridiomycetes</taxon>
        <taxon>Rhizophlyctidales</taxon>
        <taxon>Rhizophlyctidaceae</taxon>
        <taxon>Rhizophlyctis</taxon>
    </lineage>
</organism>
<reference evidence="2" key="1">
    <citation type="submission" date="2020-05" db="EMBL/GenBank/DDBJ databases">
        <title>Phylogenomic resolution of chytrid fungi.</title>
        <authorList>
            <person name="Stajich J.E."/>
            <person name="Amses K."/>
            <person name="Simmons R."/>
            <person name="Seto K."/>
            <person name="Myers J."/>
            <person name="Bonds A."/>
            <person name="Quandt C.A."/>
            <person name="Barry K."/>
            <person name="Liu P."/>
            <person name="Grigoriev I."/>
            <person name="Longcore J.E."/>
            <person name="James T.Y."/>
        </authorList>
    </citation>
    <scope>NUCLEOTIDE SEQUENCE</scope>
    <source>
        <strain evidence="2">JEL0318</strain>
    </source>
</reference>
<evidence type="ECO:0000313" key="2">
    <source>
        <dbReference type="EMBL" id="KAJ3043841.1"/>
    </source>
</evidence>
<proteinExistence type="predicted"/>
<sequence length="402" mass="44988">MTHPVPYQFGSGYGPVPPQYQPQTYPPQAYQFNFHPPPHTAQFQPGQYTTLMDPHTFQLLLQSAHSPPFHQSQGPIASPHHHNPQNHHRPPPLAVPHQNPHAQTQQQLPAPPGPPANIPSEQARKNHLTARPGPEPASGYINPYLLASYGQQLMDQKILHQGVWLRVGDRSKELEKVLNSGLGDGTTIGERLGFGSGECLDWGKGLRGLASWVREVEMIREGGVKGMQSLYIDLRWAVRQVAMEKDGMGWAMWMRTFVDILFSMITGFNENTWAGTADLMDRRCNNAEGFLYVLRNLASHLHVMAYESRLGVHKYVVRWRPEAGAWVVDYELVIRIMVGWFASGFQQLFEKVHHVPGIAAMPGLEVVHGIWGHGKFIGKVESGSARISAAVDAREHSERAMI</sequence>
<feature type="region of interest" description="Disordered" evidence="1">
    <location>
        <begin position="66"/>
        <end position="137"/>
    </location>
</feature>